<dbReference type="PANTHER" id="PTHR34615:SF1">
    <property type="entry name" value="PX DOMAIN-CONTAINING PROTEIN"/>
    <property type="match status" value="1"/>
</dbReference>
<evidence type="ECO:0000256" key="1">
    <source>
        <dbReference type="SAM" id="Phobius"/>
    </source>
</evidence>
<feature type="non-terminal residue" evidence="2">
    <location>
        <position position="1"/>
    </location>
</feature>
<evidence type="ECO:0000313" key="3">
    <source>
        <dbReference type="Proteomes" id="UP001159405"/>
    </source>
</evidence>
<dbReference type="EMBL" id="CALNXK010000126">
    <property type="protein sequence ID" value="CAH3163482.1"/>
    <property type="molecule type" value="Genomic_DNA"/>
</dbReference>
<proteinExistence type="predicted"/>
<sequence length="163" mass="18175">EYKAVNPFYPYLEFEPFCLDSLDSRECKSKFRLEKEDIPFVADALQVPARFRCPQGTVSGASHLASRYCRALPPDLFLLLGFSLGPSSSSESVIPLDFPHVFIAASLTAIAFLHSFLCCSLSFAEIDYDGCRTRFSHTPEIGILADVSIFETGLGRFRLVIFC</sequence>
<accession>A0ABN8QFJ4</accession>
<name>A0ABN8QFJ4_9CNID</name>
<organism evidence="2 3">
    <name type="scientific">Porites lobata</name>
    <dbReference type="NCBI Taxonomy" id="104759"/>
    <lineage>
        <taxon>Eukaryota</taxon>
        <taxon>Metazoa</taxon>
        <taxon>Cnidaria</taxon>
        <taxon>Anthozoa</taxon>
        <taxon>Hexacorallia</taxon>
        <taxon>Scleractinia</taxon>
        <taxon>Fungiina</taxon>
        <taxon>Poritidae</taxon>
        <taxon>Porites</taxon>
    </lineage>
</organism>
<keyword evidence="1" id="KW-1133">Transmembrane helix</keyword>
<protein>
    <submittedName>
        <fullName evidence="2">Uncharacterized protein</fullName>
    </submittedName>
</protein>
<dbReference type="PANTHER" id="PTHR34615">
    <property type="entry name" value="PX DOMAIN-CONTAINING PROTEIN"/>
    <property type="match status" value="1"/>
</dbReference>
<evidence type="ECO:0000313" key="2">
    <source>
        <dbReference type="EMBL" id="CAH3163482.1"/>
    </source>
</evidence>
<keyword evidence="3" id="KW-1185">Reference proteome</keyword>
<feature type="transmembrane region" description="Helical" evidence="1">
    <location>
        <begin position="101"/>
        <end position="124"/>
    </location>
</feature>
<gene>
    <name evidence="2" type="ORF">PLOB_00005840</name>
</gene>
<reference evidence="2 3" key="1">
    <citation type="submission" date="2022-05" db="EMBL/GenBank/DDBJ databases">
        <authorList>
            <consortium name="Genoscope - CEA"/>
            <person name="William W."/>
        </authorList>
    </citation>
    <scope>NUCLEOTIDE SEQUENCE [LARGE SCALE GENOMIC DNA]</scope>
</reference>
<dbReference type="Proteomes" id="UP001159405">
    <property type="component" value="Unassembled WGS sequence"/>
</dbReference>
<keyword evidence="1" id="KW-0472">Membrane</keyword>
<keyword evidence="1" id="KW-0812">Transmembrane</keyword>
<comment type="caution">
    <text evidence="2">The sequence shown here is derived from an EMBL/GenBank/DDBJ whole genome shotgun (WGS) entry which is preliminary data.</text>
</comment>